<sequence length="179" mass="18249">MKYSVMLAASAALALASPQAPAPPRCPGQCGPDEKIETDCNDQSSCMCENGFFDAWKTCRQCLYGPSLEGNVPYELNIKAIDSVSARICAPSATESFQPVWSEVANSLGIFDLGPDAPAVVATASAGAPGASSPPRPAAADISAGAAAAATDASLSPIFFVNQAADGKGSGLHRGVHYE</sequence>
<dbReference type="AlphaFoldDB" id="T5A3H9"/>
<dbReference type="EMBL" id="KE653002">
    <property type="protein sequence ID" value="EQL00015.1"/>
    <property type="molecule type" value="Genomic_DNA"/>
</dbReference>
<keyword evidence="1" id="KW-0732">Signal</keyword>
<evidence type="ECO:0008006" key="4">
    <source>
        <dbReference type="Google" id="ProtNLM"/>
    </source>
</evidence>
<organism evidence="2 3">
    <name type="scientific">Ophiocordyceps sinensis (strain Co18 / CGMCC 3.14243)</name>
    <name type="common">Yarsagumba caterpillar fungus</name>
    <name type="synonym">Hirsutella sinensis</name>
    <dbReference type="NCBI Taxonomy" id="911162"/>
    <lineage>
        <taxon>Eukaryota</taxon>
        <taxon>Fungi</taxon>
        <taxon>Dikarya</taxon>
        <taxon>Ascomycota</taxon>
        <taxon>Pezizomycotina</taxon>
        <taxon>Sordariomycetes</taxon>
        <taxon>Hypocreomycetidae</taxon>
        <taxon>Hypocreales</taxon>
        <taxon>Ophiocordycipitaceae</taxon>
        <taxon>Ophiocordyceps</taxon>
    </lineage>
</organism>
<feature type="signal peptide" evidence="1">
    <location>
        <begin position="1"/>
        <end position="16"/>
    </location>
</feature>
<feature type="chain" id="PRO_5004596636" description="Extracellular membrane protein CFEM domain-containing protein" evidence="1">
    <location>
        <begin position="17"/>
        <end position="179"/>
    </location>
</feature>
<gene>
    <name evidence="2" type="ORF">OCS_04272</name>
</gene>
<evidence type="ECO:0000256" key="1">
    <source>
        <dbReference type="SAM" id="SignalP"/>
    </source>
</evidence>
<reference evidence="2 3" key="1">
    <citation type="journal article" date="2013" name="Chin. Sci. Bull.">
        <title>Genome survey uncovers the secrets of sex and lifestyle in caterpillar fungus.</title>
        <authorList>
            <person name="Hu X."/>
            <person name="Zhang Y."/>
            <person name="Xiao G."/>
            <person name="Zheng P."/>
            <person name="Xia Y."/>
            <person name="Zhang X."/>
            <person name="St Leger R.J."/>
            <person name="Liu X."/>
            <person name="Wang C."/>
        </authorList>
    </citation>
    <scope>NUCLEOTIDE SEQUENCE [LARGE SCALE GENOMIC DNA]</scope>
    <source>
        <strain evidence="3">Co18 / CGMCC 3.14243</strain>
        <tissue evidence="2">Fruit-body</tissue>
    </source>
</reference>
<dbReference type="HOGENOM" id="CLU_1503903_0_0_1"/>
<proteinExistence type="predicted"/>
<dbReference type="Proteomes" id="UP000019374">
    <property type="component" value="Unassembled WGS sequence"/>
</dbReference>
<evidence type="ECO:0000313" key="2">
    <source>
        <dbReference type="EMBL" id="EQL00015.1"/>
    </source>
</evidence>
<evidence type="ECO:0000313" key="3">
    <source>
        <dbReference type="Proteomes" id="UP000019374"/>
    </source>
</evidence>
<protein>
    <recommendedName>
        <fullName evidence="4">Extracellular membrane protein CFEM domain-containing protein</fullName>
    </recommendedName>
</protein>
<accession>T5A3H9</accession>
<name>T5A3H9_OPHSC</name>